<evidence type="ECO:0000256" key="8">
    <source>
        <dbReference type="ARBA" id="ARBA00029731"/>
    </source>
</evidence>
<evidence type="ECO:0000313" key="11">
    <source>
        <dbReference type="EMBL" id="PIP24797.1"/>
    </source>
</evidence>
<dbReference type="PROSITE" id="PS50862">
    <property type="entry name" value="AA_TRNA_LIGASE_II"/>
    <property type="match status" value="1"/>
</dbReference>
<evidence type="ECO:0000256" key="4">
    <source>
        <dbReference type="ARBA" id="ARBA00022741"/>
    </source>
</evidence>
<dbReference type="Gene3D" id="3.30.930.10">
    <property type="entry name" value="Bira Bifunctional Protein, Domain 2"/>
    <property type="match status" value="1"/>
</dbReference>
<dbReference type="Pfam" id="PF03129">
    <property type="entry name" value="HGTP_anticodon"/>
    <property type="match status" value="1"/>
</dbReference>
<dbReference type="PANTHER" id="PTHR42753">
    <property type="entry name" value="MITOCHONDRIAL RIBOSOME PROTEIN L39/PROLYL-TRNA LIGASE FAMILY MEMBER"/>
    <property type="match status" value="1"/>
</dbReference>
<protein>
    <recommendedName>
        <fullName evidence="2">Proline--tRNA ligase</fullName>
        <ecNumber evidence="1">6.1.1.15</ecNumber>
    </recommendedName>
    <alternativeName>
        <fullName evidence="8">Prolyl-tRNA synthetase</fullName>
    </alternativeName>
</protein>
<comment type="caution">
    <text evidence="11">The sequence shown here is derived from an EMBL/GenBank/DDBJ whole genome shotgun (WGS) entry which is preliminary data.</text>
</comment>
<dbReference type="GO" id="GO:0005524">
    <property type="term" value="F:ATP binding"/>
    <property type="evidence" value="ECO:0007669"/>
    <property type="project" value="UniProtKB-KW"/>
</dbReference>
<dbReference type="Pfam" id="PF00587">
    <property type="entry name" value="tRNA-synt_2b"/>
    <property type="match status" value="1"/>
</dbReference>
<dbReference type="InterPro" id="IPR045864">
    <property type="entry name" value="aa-tRNA-synth_II/BPL/LPL"/>
</dbReference>
<evidence type="ECO:0000259" key="10">
    <source>
        <dbReference type="PROSITE" id="PS50862"/>
    </source>
</evidence>
<dbReference type="GO" id="GO:0006433">
    <property type="term" value="P:prolyl-tRNA aminoacylation"/>
    <property type="evidence" value="ECO:0007669"/>
    <property type="project" value="InterPro"/>
</dbReference>
<feature type="domain" description="Aminoacyl-transfer RNA synthetases class-II family profile" evidence="10">
    <location>
        <begin position="38"/>
        <end position="315"/>
    </location>
</feature>
<organism evidence="11 12">
    <name type="scientific">Candidatus Nealsonbacteria bacterium CG23_combo_of_CG06-09_8_20_14_all_36_12</name>
    <dbReference type="NCBI Taxonomy" id="1974718"/>
    <lineage>
        <taxon>Bacteria</taxon>
        <taxon>Candidatus Nealsoniibacteriota</taxon>
    </lineage>
</organism>
<reference evidence="11 12" key="1">
    <citation type="submission" date="2017-09" db="EMBL/GenBank/DDBJ databases">
        <title>Depth-based differentiation of microbial function through sediment-hosted aquifers and enrichment of novel symbionts in the deep terrestrial subsurface.</title>
        <authorList>
            <person name="Probst A.J."/>
            <person name="Ladd B."/>
            <person name="Jarett J.K."/>
            <person name="Geller-Mcgrath D.E."/>
            <person name="Sieber C.M."/>
            <person name="Emerson J.B."/>
            <person name="Anantharaman K."/>
            <person name="Thomas B.C."/>
            <person name="Malmstrom R."/>
            <person name="Stieglmeier M."/>
            <person name="Klingl A."/>
            <person name="Woyke T."/>
            <person name="Ryan C.M."/>
            <person name="Banfield J.F."/>
        </authorList>
    </citation>
    <scope>NUCLEOTIDE SEQUENCE [LARGE SCALE GENOMIC DNA]</scope>
    <source>
        <strain evidence="11">CG23_combo_of_CG06-09_8_20_14_all_36_12</strain>
    </source>
</reference>
<dbReference type="EMBL" id="PCRS01000041">
    <property type="protein sequence ID" value="PIP24797.1"/>
    <property type="molecule type" value="Genomic_DNA"/>
</dbReference>
<dbReference type="InterPro" id="IPR002316">
    <property type="entry name" value="Pro-tRNA-ligase_IIa"/>
</dbReference>
<keyword evidence="6" id="KW-0648">Protein biosynthesis</keyword>
<gene>
    <name evidence="11" type="ORF">COX34_02260</name>
</gene>
<keyword evidence="3" id="KW-0436">Ligase</keyword>
<dbReference type="PRINTS" id="PR01046">
    <property type="entry name" value="TRNASYNTHPRO"/>
</dbReference>
<evidence type="ECO:0000256" key="2">
    <source>
        <dbReference type="ARBA" id="ARBA00019110"/>
    </source>
</evidence>
<dbReference type="SUPFAM" id="SSF52954">
    <property type="entry name" value="Class II aaRS ABD-related"/>
    <property type="match status" value="1"/>
</dbReference>
<name>A0A2G9Z002_9BACT</name>
<dbReference type="InterPro" id="IPR004154">
    <property type="entry name" value="Anticodon-bd"/>
</dbReference>
<dbReference type="GO" id="GO:0004827">
    <property type="term" value="F:proline-tRNA ligase activity"/>
    <property type="evidence" value="ECO:0007669"/>
    <property type="project" value="UniProtKB-EC"/>
</dbReference>
<evidence type="ECO:0000256" key="7">
    <source>
        <dbReference type="ARBA" id="ARBA00023146"/>
    </source>
</evidence>
<dbReference type="InterPro" id="IPR002314">
    <property type="entry name" value="aa-tRNA-synt_IIb"/>
</dbReference>
<evidence type="ECO:0000256" key="3">
    <source>
        <dbReference type="ARBA" id="ARBA00022598"/>
    </source>
</evidence>
<dbReference type="SUPFAM" id="SSF55681">
    <property type="entry name" value="Class II aaRS and biotin synthetases"/>
    <property type="match status" value="1"/>
</dbReference>
<dbReference type="InterPro" id="IPR006195">
    <property type="entry name" value="aa-tRNA-synth_II"/>
</dbReference>
<evidence type="ECO:0000256" key="5">
    <source>
        <dbReference type="ARBA" id="ARBA00022840"/>
    </source>
</evidence>
<comment type="catalytic activity">
    <reaction evidence="9">
        <text>tRNA(Pro) + L-proline + ATP = L-prolyl-tRNA(Pro) + AMP + diphosphate</text>
        <dbReference type="Rhea" id="RHEA:14305"/>
        <dbReference type="Rhea" id="RHEA-COMP:9700"/>
        <dbReference type="Rhea" id="RHEA-COMP:9702"/>
        <dbReference type="ChEBI" id="CHEBI:30616"/>
        <dbReference type="ChEBI" id="CHEBI:33019"/>
        <dbReference type="ChEBI" id="CHEBI:60039"/>
        <dbReference type="ChEBI" id="CHEBI:78442"/>
        <dbReference type="ChEBI" id="CHEBI:78532"/>
        <dbReference type="ChEBI" id="CHEBI:456215"/>
        <dbReference type="EC" id="6.1.1.15"/>
    </reaction>
</comment>
<evidence type="ECO:0000256" key="9">
    <source>
        <dbReference type="ARBA" id="ARBA00047671"/>
    </source>
</evidence>
<accession>A0A2G9Z002</accession>
<dbReference type="PANTHER" id="PTHR42753:SF2">
    <property type="entry name" value="PROLINE--TRNA LIGASE"/>
    <property type="match status" value="1"/>
</dbReference>
<dbReference type="Gene3D" id="3.40.50.800">
    <property type="entry name" value="Anticodon-binding domain"/>
    <property type="match status" value="1"/>
</dbReference>
<sequence length="423" mass="49579">MRQSQLFTKTIREAPKDEKSINAKLLIRAGFIRKLIAGVYTFLPLGLRIQEKIEEIIKEEMNTVGGREILMPALHPKKNWEITGRWRYPEMFKLKNRSGKDFSLGWTHEEIITPLVREFISSYKDLPLCVYQIQDKFRDELRVKSGLLRGVEFMMKDLYSFHRDEKDLDSYYEKMKKVYFKIFQRCGLGKQTFLTLASGGSFCKYSHEFQTVTPYGEDEIYLCQKCKLAINKEIIKEEKYQCHECKSKKLEIKKAIEVGNIFKLKDKFSKPFHLTFVDKDGKEKIVFMGCYGIGLSRLMGAIIEVHHDEKGIVWPKEVAPFQVHLIQIDPSPKFSEGQRVKKTTEKLYQDLQKAGIEVLYDDRKDKTAGEKFADCDLIGIPWRIVISERTLKRNSVEVKERKKKETKLVKITRLSQFLIPNFQ</sequence>
<keyword evidence="4" id="KW-0547">Nucleotide-binding</keyword>
<dbReference type="AlphaFoldDB" id="A0A2G9Z002"/>
<evidence type="ECO:0000313" key="12">
    <source>
        <dbReference type="Proteomes" id="UP000228681"/>
    </source>
</evidence>
<proteinExistence type="predicted"/>
<dbReference type="GO" id="GO:0005829">
    <property type="term" value="C:cytosol"/>
    <property type="evidence" value="ECO:0007669"/>
    <property type="project" value="TreeGrafter"/>
</dbReference>
<dbReference type="InterPro" id="IPR036621">
    <property type="entry name" value="Anticodon-bd_dom_sf"/>
</dbReference>
<keyword evidence="5" id="KW-0067">ATP-binding</keyword>
<evidence type="ECO:0000256" key="1">
    <source>
        <dbReference type="ARBA" id="ARBA00012831"/>
    </source>
</evidence>
<keyword evidence="7 11" id="KW-0030">Aminoacyl-tRNA synthetase</keyword>
<dbReference type="Proteomes" id="UP000228681">
    <property type="component" value="Unassembled WGS sequence"/>
</dbReference>
<dbReference type="InterPro" id="IPR050062">
    <property type="entry name" value="Pro-tRNA_synthetase"/>
</dbReference>
<dbReference type="EC" id="6.1.1.15" evidence="1"/>
<dbReference type="CDD" id="cd00861">
    <property type="entry name" value="ProRS_anticodon_short"/>
    <property type="match status" value="1"/>
</dbReference>
<dbReference type="InterPro" id="IPR044140">
    <property type="entry name" value="ProRS_anticodon_short"/>
</dbReference>
<evidence type="ECO:0000256" key="6">
    <source>
        <dbReference type="ARBA" id="ARBA00022917"/>
    </source>
</evidence>